<dbReference type="AlphaFoldDB" id="A0A1Y0I1Q5"/>
<evidence type="ECO:0000259" key="6">
    <source>
        <dbReference type="PROSITE" id="PS50949"/>
    </source>
</evidence>
<dbReference type="Proteomes" id="UP000196228">
    <property type="component" value="Chromosome"/>
</dbReference>
<dbReference type="PANTHER" id="PTHR46577:SF1">
    <property type="entry name" value="HTH-TYPE TRANSCRIPTIONAL REGULATORY PROTEIN GABR"/>
    <property type="match status" value="1"/>
</dbReference>
<evidence type="ECO:0000313" key="8">
    <source>
        <dbReference type="Proteomes" id="UP000196228"/>
    </source>
</evidence>
<keyword evidence="2" id="KW-0663">Pyridoxal phosphate</keyword>
<dbReference type="EMBL" id="CP021383">
    <property type="protein sequence ID" value="ARU53424.1"/>
    <property type="molecule type" value="Genomic_DNA"/>
</dbReference>
<dbReference type="InterPro" id="IPR000524">
    <property type="entry name" value="Tscrpt_reg_HTH_GntR"/>
</dbReference>
<dbReference type="Pfam" id="PF00155">
    <property type="entry name" value="Aminotran_1_2"/>
    <property type="match status" value="2"/>
</dbReference>
<reference evidence="7 8" key="1">
    <citation type="submission" date="2017-05" db="EMBL/GenBank/DDBJ databases">
        <authorList>
            <person name="Song R."/>
            <person name="Chenine A.L."/>
            <person name="Ruprecht R.M."/>
        </authorList>
    </citation>
    <scope>NUCLEOTIDE SEQUENCE [LARGE SCALE GENOMIC DNA]</scope>
    <source>
        <strain evidence="7 8">PSBB019</strain>
    </source>
</reference>
<keyword evidence="4" id="KW-0238">DNA-binding</keyword>
<dbReference type="SUPFAM" id="SSF53383">
    <property type="entry name" value="PLP-dependent transferases"/>
    <property type="match status" value="1"/>
</dbReference>
<organism evidence="7 8">
    <name type="scientific">Cellulosimicrobium cellulans</name>
    <name type="common">Arthrobacter luteus</name>
    <dbReference type="NCBI Taxonomy" id="1710"/>
    <lineage>
        <taxon>Bacteria</taxon>
        <taxon>Bacillati</taxon>
        <taxon>Actinomycetota</taxon>
        <taxon>Actinomycetes</taxon>
        <taxon>Micrococcales</taxon>
        <taxon>Promicromonosporaceae</taxon>
        <taxon>Cellulosimicrobium</taxon>
    </lineage>
</organism>
<dbReference type="Pfam" id="PF00392">
    <property type="entry name" value="GntR"/>
    <property type="match status" value="1"/>
</dbReference>
<dbReference type="InterPro" id="IPR015421">
    <property type="entry name" value="PyrdxlP-dep_Trfase_major"/>
</dbReference>
<evidence type="ECO:0000256" key="5">
    <source>
        <dbReference type="ARBA" id="ARBA00023163"/>
    </source>
</evidence>
<dbReference type="SUPFAM" id="SSF46785">
    <property type="entry name" value="Winged helix' DNA-binding domain"/>
    <property type="match status" value="1"/>
</dbReference>
<evidence type="ECO:0000256" key="3">
    <source>
        <dbReference type="ARBA" id="ARBA00023015"/>
    </source>
</evidence>
<dbReference type="GO" id="GO:0030170">
    <property type="term" value="F:pyridoxal phosphate binding"/>
    <property type="evidence" value="ECO:0007669"/>
    <property type="project" value="InterPro"/>
</dbReference>
<dbReference type="OrthoDB" id="199743at2"/>
<proteinExistence type="inferred from homology"/>
<dbReference type="GO" id="GO:0003700">
    <property type="term" value="F:DNA-binding transcription factor activity"/>
    <property type="evidence" value="ECO:0007669"/>
    <property type="project" value="InterPro"/>
</dbReference>
<dbReference type="InterPro" id="IPR051446">
    <property type="entry name" value="HTH_trans_reg/aminotransferase"/>
</dbReference>
<evidence type="ECO:0000256" key="1">
    <source>
        <dbReference type="ARBA" id="ARBA00005384"/>
    </source>
</evidence>
<gene>
    <name evidence="7" type="ORF">CBR64_20315</name>
</gene>
<dbReference type="CDD" id="cd00609">
    <property type="entry name" value="AAT_like"/>
    <property type="match status" value="1"/>
</dbReference>
<dbReference type="InterPro" id="IPR036388">
    <property type="entry name" value="WH-like_DNA-bd_sf"/>
</dbReference>
<dbReference type="PRINTS" id="PR00035">
    <property type="entry name" value="HTHGNTR"/>
</dbReference>
<feature type="domain" description="HTH gntR-type" evidence="6">
    <location>
        <begin position="52"/>
        <end position="120"/>
    </location>
</feature>
<keyword evidence="5" id="KW-0804">Transcription</keyword>
<evidence type="ECO:0000256" key="4">
    <source>
        <dbReference type="ARBA" id="ARBA00023125"/>
    </source>
</evidence>
<dbReference type="InterPro" id="IPR015424">
    <property type="entry name" value="PyrdxlP-dep_Trfase"/>
</dbReference>
<protein>
    <recommendedName>
        <fullName evidence="6">HTH gntR-type domain-containing protein</fullName>
    </recommendedName>
</protein>
<dbReference type="PANTHER" id="PTHR46577">
    <property type="entry name" value="HTH-TYPE TRANSCRIPTIONAL REGULATORY PROTEIN GABR"/>
    <property type="match status" value="1"/>
</dbReference>
<keyword evidence="3" id="KW-0805">Transcription regulation</keyword>
<dbReference type="Gene3D" id="3.40.640.10">
    <property type="entry name" value="Type I PLP-dependent aspartate aminotransferase-like (Major domain)"/>
    <property type="match status" value="1"/>
</dbReference>
<evidence type="ECO:0000313" key="7">
    <source>
        <dbReference type="EMBL" id="ARU53424.1"/>
    </source>
</evidence>
<dbReference type="InterPro" id="IPR004839">
    <property type="entry name" value="Aminotransferase_I/II_large"/>
</dbReference>
<sequence length="526" mass="54882">MQTTVRAPSLRRQVHSPHSGLVGALDGVAPAVLGRLSPRAAVRVLGQWRTDVPTYVAIADAFAAALQAGVVSPGTLLPGERELARVLRVSRSTTAAAYQRLRDAGVVSSRVGSGTVTLPHPAAGPATPPPLRLGDDDPVDLSAAVPSAPAGLADAYRAAVEQAGPLLASPGLAPRGVDELRELVAARYTARGTPTSADEILVTSGAQHAISLVVRAGVGARDRVVVQSPTYPGALAAARAARARLVGVPTVPDDDAVPRLPPRYLARSGCFLESRHRDAADPDGHGLDLAGLASVVGRADPRLVFLVPDFHAPTGSTLSAGQRVELRERARSWDVPVVVDETLTDVVLDGAVPEPVLGDRPGPLLAVGSLAKTVWPGLRVGWVRAPRRVVDRLVEVRTADDVATPVVEQLVAVELWARQAHDLPGRLSGWRHGRDVLRAALRREVPAWHVARPRGGLSLWVALGEPRAHALASAAARRGVLVAPGPGLTPDGAGDGHVRLTFTADEGSLRSAATRLGAAWAEVTRA</sequence>
<dbReference type="KEGG" id="cceu:CBR64_20315"/>
<comment type="similarity">
    <text evidence="1">In the C-terminal section; belongs to the class-I pyridoxal-phosphate-dependent aminotransferase family.</text>
</comment>
<evidence type="ECO:0000256" key="2">
    <source>
        <dbReference type="ARBA" id="ARBA00022898"/>
    </source>
</evidence>
<name>A0A1Y0I1Q5_CELCE</name>
<dbReference type="Gene3D" id="1.10.10.10">
    <property type="entry name" value="Winged helix-like DNA-binding domain superfamily/Winged helix DNA-binding domain"/>
    <property type="match status" value="1"/>
</dbReference>
<dbReference type="GO" id="GO:0003677">
    <property type="term" value="F:DNA binding"/>
    <property type="evidence" value="ECO:0007669"/>
    <property type="project" value="UniProtKB-KW"/>
</dbReference>
<accession>A0A1Y0I1Q5</accession>
<dbReference type="PROSITE" id="PS50949">
    <property type="entry name" value="HTH_GNTR"/>
    <property type="match status" value="1"/>
</dbReference>
<dbReference type="SMART" id="SM00345">
    <property type="entry name" value="HTH_GNTR"/>
    <property type="match status" value="1"/>
</dbReference>
<dbReference type="InterPro" id="IPR036390">
    <property type="entry name" value="WH_DNA-bd_sf"/>
</dbReference>